<dbReference type="AlphaFoldDB" id="A0A4U1C4C6"/>
<comment type="caution">
    <text evidence="2">The sequence shown here is derived from an EMBL/GenBank/DDBJ whole genome shotgun (WGS) entry which is preliminary data.</text>
</comment>
<sequence>MKTNNIYTLLIFCAMLIISSCDKDAVQIIHTPPNGPLVRVYNFALNGPSANFFINDFKISAANSTTGKELATGLGYSGVFPTNNSYINAPTSGSVAFKTIVPLNATVNPGITVANVTSTIETGKYYSFYTSGVFDATAKTTSGFIIEDMIPAVDTSTAYVRIVNTVPNAGIAGFDLKGVNTTTLATVVIAAPTAYKAASEFVKVPNGIYNLTAVSTNTPTSYTIIRNAVSFSKGFVYTISTRGDATLATGTNARALDLTRNR</sequence>
<keyword evidence="1" id="KW-0732">Signal</keyword>
<name>A0A4U1C4C6_9SPHI</name>
<gene>
    <name evidence="2" type="ORF">FA046_03405</name>
</gene>
<accession>A0A4U1C4C6</accession>
<proteinExistence type="predicted"/>
<evidence type="ECO:0000313" key="3">
    <source>
        <dbReference type="Proteomes" id="UP000308181"/>
    </source>
</evidence>
<feature type="signal peptide" evidence="1">
    <location>
        <begin position="1"/>
        <end position="25"/>
    </location>
</feature>
<dbReference type="RefSeq" id="WP_136824942.1">
    <property type="nucleotide sequence ID" value="NZ_SWBP01000001.1"/>
</dbReference>
<dbReference type="OrthoDB" id="9792011at2"/>
<reference evidence="2 3" key="1">
    <citation type="submission" date="2019-04" db="EMBL/GenBank/DDBJ databases">
        <title>Pedobacter sp. AR-3-17 sp. nov., isolated from Arctic soil.</title>
        <authorList>
            <person name="Dahal R.H."/>
            <person name="Kim D.-U."/>
        </authorList>
    </citation>
    <scope>NUCLEOTIDE SEQUENCE [LARGE SCALE GENOMIC DNA]</scope>
    <source>
        <strain evidence="2 3">AR-3-17</strain>
    </source>
</reference>
<dbReference type="EMBL" id="SWBP01000001">
    <property type="protein sequence ID" value="TKC00736.1"/>
    <property type="molecule type" value="Genomic_DNA"/>
</dbReference>
<evidence type="ECO:0000256" key="1">
    <source>
        <dbReference type="SAM" id="SignalP"/>
    </source>
</evidence>
<feature type="chain" id="PRO_5020690342" evidence="1">
    <location>
        <begin position="26"/>
        <end position="262"/>
    </location>
</feature>
<organism evidence="2 3">
    <name type="scientific">Pedobacter cryophilus</name>
    <dbReference type="NCBI Taxonomy" id="2571271"/>
    <lineage>
        <taxon>Bacteria</taxon>
        <taxon>Pseudomonadati</taxon>
        <taxon>Bacteroidota</taxon>
        <taxon>Sphingobacteriia</taxon>
        <taxon>Sphingobacteriales</taxon>
        <taxon>Sphingobacteriaceae</taxon>
        <taxon>Pedobacter</taxon>
    </lineage>
</organism>
<dbReference type="Proteomes" id="UP000308181">
    <property type="component" value="Unassembled WGS sequence"/>
</dbReference>
<protein>
    <submittedName>
        <fullName evidence="2">DUF4397 domain-containing protein</fullName>
    </submittedName>
</protein>
<dbReference type="PROSITE" id="PS51257">
    <property type="entry name" value="PROKAR_LIPOPROTEIN"/>
    <property type="match status" value="1"/>
</dbReference>
<keyword evidence="3" id="KW-1185">Reference proteome</keyword>
<evidence type="ECO:0000313" key="2">
    <source>
        <dbReference type="EMBL" id="TKC00736.1"/>
    </source>
</evidence>